<evidence type="ECO:0000256" key="4">
    <source>
        <dbReference type="ARBA" id="ARBA00023150"/>
    </source>
</evidence>
<proteinExistence type="inferred from homology"/>
<dbReference type="InterPro" id="IPR001453">
    <property type="entry name" value="MoaB/Mog_dom"/>
</dbReference>
<comment type="function">
    <text evidence="1 6">Catalyzes the insertion of molybdate into adenylated molybdopterin with the concomitant release of AMP.</text>
</comment>
<dbReference type="InterPro" id="IPR005110">
    <property type="entry name" value="MoeA_linker/N"/>
</dbReference>
<dbReference type="SUPFAM" id="SSF63867">
    <property type="entry name" value="MoeA C-terminal domain-like"/>
    <property type="match status" value="1"/>
</dbReference>
<dbReference type="Pfam" id="PF03454">
    <property type="entry name" value="MoeA_C"/>
    <property type="match status" value="1"/>
</dbReference>
<sequence>MTPSPHSTLPPAARASSTLSCFDLGEQMLSVDEARAALATLVEQPVGTERIPLSLAHGRRLADAIHAPINVPQNTNAAMDGVALAWENAEQTRWTLSGTVFAGEHWEHPVPAGHCVTITTGAPLPAGTDTVIMREQLAEHGDHVIINAPERVKRGQNVRQAGEDIRKGAMALSTGTRLDAARLGLIASLGFADVSVYCRPRVAVFSTGNEVTAPGEPLPAAGIYDTNRFTLTGLLHEHGAEVVDLGILPDDADAIREALAHAAETSDLVLTSGGVSVGQADFTRDALQALGRLTFWRVAIRPGRPLACGQLGERRTPLVGLPGNPVAVMVTFLQFVVPLLQRLEHQPVAPPRRFTAITDETLSSRLNRCDFIRGVYQHDVTGQLHVRSTGAQGSGILTSMVAANCLIELPDERADITPGETVTIQPLDSVNT</sequence>
<dbReference type="InterPro" id="IPR038987">
    <property type="entry name" value="MoeA-like"/>
</dbReference>
<gene>
    <name evidence="8" type="ORF">QC823_06630</name>
</gene>
<accession>A0ABU1H3I2</accession>
<keyword evidence="6" id="KW-0460">Magnesium</keyword>
<dbReference type="PANTHER" id="PTHR10192:SF31">
    <property type="entry name" value="MOLYBDOPTERIN MOLYBDENUMTRANSFERASE"/>
    <property type="match status" value="1"/>
</dbReference>
<feature type="domain" description="MoaB/Mog" evidence="7">
    <location>
        <begin position="203"/>
        <end position="342"/>
    </location>
</feature>
<dbReference type="EMBL" id="JARWAN010000008">
    <property type="protein sequence ID" value="MDR5898660.1"/>
    <property type="molecule type" value="Genomic_DNA"/>
</dbReference>
<dbReference type="RefSeq" id="WP_309655574.1">
    <property type="nucleotide sequence ID" value="NZ_JARWAN010000008.1"/>
</dbReference>
<dbReference type="Gene3D" id="3.40.980.10">
    <property type="entry name" value="MoaB/Mog-like domain"/>
    <property type="match status" value="1"/>
</dbReference>
<dbReference type="Proteomes" id="UP001254564">
    <property type="component" value="Unassembled WGS sequence"/>
</dbReference>
<dbReference type="Gene3D" id="2.170.190.11">
    <property type="entry name" value="Molybdopterin biosynthesis moea protein, domain 3"/>
    <property type="match status" value="1"/>
</dbReference>
<organism evidence="8 9">
    <name type="scientific">Vreelandella vilamensis</name>
    <dbReference type="NCBI Taxonomy" id="531309"/>
    <lineage>
        <taxon>Bacteria</taxon>
        <taxon>Pseudomonadati</taxon>
        <taxon>Pseudomonadota</taxon>
        <taxon>Gammaproteobacteria</taxon>
        <taxon>Oceanospirillales</taxon>
        <taxon>Halomonadaceae</taxon>
        <taxon>Vreelandella</taxon>
    </lineage>
</organism>
<dbReference type="Pfam" id="PF03453">
    <property type="entry name" value="MoeA_N"/>
    <property type="match status" value="1"/>
</dbReference>
<keyword evidence="6" id="KW-0808">Transferase</keyword>
<evidence type="ECO:0000256" key="6">
    <source>
        <dbReference type="RuleBase" id="RU365090"/>
    </source>
</evidence>
<keyword evidence="6" id="KW-0479">Metal-binding</keyword>
<comment type="catalytic activity">
    <reaction evidence="5">
        <text>adenylyl-molybdopterin + molybdate = Mo-molybdopterin + AMP + H(+)</text>
        <dbReference type="Rhea" id="RHEA:35047"/>
        <dbReference type="ChEBI" id="CHEBI:15378"/>
        <dbReference type="ChEBI" id="CHEBI:36264"/>
        <dbReference type="ChEBI" id="CHEBI:62727"/>
        <dbReference type="ChEBI" id="CHEBI:71302"/>
        <dbReference type="ChEBI" id="CHEBI:456215"/>
        <dbReference type="EC" id="2.10.1.1"/>
    </reaction>
</comment>
<dbReference type="EC" id="2.10.1.1" evidence="6"/>
<dbReference type="Pfam" id="PF00994">
    <property type="entry name" value="MoCF_biosynth"/>
    <property type="match status" value="1"/>
</dbReference>
<dbReference type="NCBIfam" id="NF045515">
    <property type="entry name" value="Glp_gephyrin"/>
    <property type="match status" value="1"/>
</dbReference>
<dbReference type="InterPro" id="IPR036135">
    <property type="entry name" value="MoeA_linker/N_sf"/>
</dbReference>
<comment type="caution">
    <text evidence="8">The sequence shown here is derived from an EMBL/GenBank/DDBJ whole genome shotgun (WGS) entry which is preliminary data.</text>
</comment>
<evidence type="ECO:0000313" key="8">
    <source>
        <dbReference type="EMBL" id="MDR5898660.1"/>
    </source>
</evidence>
<comment type="cofactor">
    <cofactor evidence="6">
        <name>Mg(2+)</name>
        <dbReference type="ChEBI" id="CHEBI:18420"/>
    </cofactor>
</comment>
<evidence type="ECO:0000256" key="1">
    <source>
        <dbReference type="ARBA" id="ARBA00002901"/>
    </source>
</evidence>
<dbReference type="NCBIfam" id="TIGR00177">
    <property type="entry name" value="molyb_syn"/>
    <property type="match status" value="1"/>
</dbReference>
<keyword evidence="4 6" id="KW-0501">Molybdenum cofactor biosynthesis</keyword>
<keyword evidence="6" id="KW-0500">Molybdenum</keyword>
<dbReference type="SUPFAM" id="SSF63882">
    <property type="entry name" value="MoeA N-terminal region -like"/>
    <property type="match status" value="1"/>
</dbReference>
<dbReference type="SMART" id="SM00852">
    <property type="entry name" value="MoCF_biosynth"/>
    <property type="match status" value="1"/>
</dbReference>
<evidence type="ECO:0000259" key="7">
    <source>
        <dbReference type="SMART" id="SM00852"/>
    </source>
</evidence>
<dbReference type="PANTHER" id="PTHR10192">
    <property type="entry name" value="MOLYBDOPTERIN BIOSYNTHESIS PROTEIN"/>
    <property type="match status" value="1"/>
</dbReference>
<dbReference type="CDD" id="cd00887">
    <property type="entry name" value="MoeA"/>
    <property type="match status" value="1"/>
</dbReference>
<name>A0ABU1H3I2_9GAMM</name>
<comment type="similarity">
    <text evidence="3 6">Belongs to the MoeA family.</text>
</comment>
<dbReference type="InterPro" id="IPR036688">
    <property type="entry name" value="MoeA_C_domain_IV_sf"/>
</dbReference>
<dbReference type="InterPro" id="IPR036425">
    <property type="entry name" value="MoaB/Mog-like_dom_sf"/>
</dbReference>
<evidence type="ECO:0000256" key="5">
    <source>
        <dbReference type="ARBA" id="ARBA00047317"/>
    </source>
</evidence>
<dbReference type="SUPFAM" id="SSF53218">
    <property type="entry name" value="Molybdenum cofactor biosynthesis proteins"/>
    <property type="match status" value="1"/>
</dbReference>
<dbReference type="Gene3D" id="3.90.105.10">
    <property type="entry name" value="Molybdopterin biosynthesis moea protein, domain 2"/>
    <property type="match status" value="1"/>
</dbReference>
<dbReference type="Gene3D" id="2.40.340.10">
    <property type="entry name" value="MoeA, C-terminal, domain IV"/>
    <property type="match status" value="1"/>
</dbReference>
<dbReference type="InterPro" id="IPR005111">
    <property type="entry name" value="MoeA_C_domain_IV"/>
</dbReference>
<protein>
    <recommendedName>
        <fullName evidence="6">Molybdopterin molybdenumtransferase</fullName>
        <ecNumber evidence="6">2.10.1.1</ecNumber>
    </recommendedName>
</protein>
<comment type="pathway">
    <text evidence="2 6">Cofactor biosynthesis; molybdopterin biosynthesis.</text>
</comment>
<keyword evidence="9" id="KW-1185">Reference proteome</keyword>
<evidence type="ECO:0000256" key="3">
    <source>
        <dbReference type="ARBA" id="ARBA00010763"/>
    </source>
</evidence>
<evidence type="ECO:0000313" key="9">
    <source>
        <dbReference type="Proteomes" id="UP001254564"/>
    </source>
</evidence>
<reference evidence="8 9" key="1">
    <citation type="submission" date="2023-04" db="EMBL/GenBank/DDBJ databases">
        <title>A long-awaited taxogenomic arrangement of the family Halomonadaceae.</title>
        <authorList>
            <person name="De La Haba R."/>
            <person name="Chuvochina M."/>
            <person name="Wittouck S."/>
            <person name="Arahal D.R."/>
            <person name="Sanchez-Porro C."/>
            <person name="Hugenholtz P."/>
            <person name="Ventosa A."/>
        </authorList>
    </citation>
    <scope>NUCLEOTIDE SEQUENCE [LARGE SCALE GENOMIC DNA]</scope>
    <source>
        <strain evidence="8 9">DSM 21020</strain>
    </source>
</reference>
<evidence type="ECO:0000256" key="2">
    <source>
        <dbReference type="ARBA" id="ARBA00005046"/>
    </source>
</evidence>